<accession>A0ABU7IQE5</accession>
<evidence type="ECO:0000256" key="6">
    <source>
        <dbReference type="SAM" id="Phobius"/>
    </source>
</evidence>
<feature type="transmembrane region" description="Helical" evidence="6">
    <location>
        <begin position="174"/>
        <end position="194"/>
    </location>
</feature>
<evidence type="ECO:0000256" key="5">
    <source>
        <dbReference type="ARBA" id="ARBA00023136"/>
    </source>
</evidence>
<evidence type="ECO:0000313" key="8">
    <source>
        <dbReference type="Proteomes" id="UP001356308"/>
    </source>
</evidence>
<feature type="transmembrane region" description="Helical" evidence="6">
    <location>
        <begin position="200"/>
        <end position="217"/>
    </location>
</feature>
<protein>
    <submittedName>
        <fullName evidence="7">Uncharacterized protein</fullName>
    </submittedName>
</protein>
<evidence type="ECO:0000256" key="2">
    <source>
        <dbReference type="ARBA" id="ARBA00022475"/>
    </source>
</evidence>
<keyword evidence="2" id="KW-1003">Cell membrane</keyword>
<keyword evidence="5 6" id="KW-0472">Membrane</keyword>
<dbReference type="InterPro" id="IPR050833">
    <property type="entry name" value="Poly_Biosynth_Transport"/>
</dbReference>
<evidence type="ECO:0000256" key="3">
    <source>
        <dbReference type="ARBA" id="ARBA00022692"/>
    </source>
</evidence>
<reference evidence="7 8" key="1">
    <citation type="submission" date="2024-01" db="EMBL/GenBank/DDBJ databases">
        <title>Maribacter spp. originated from different algae showed divergent polysaccharides utilization ability.</title>
        <authorList>
            <person name="Wang H."/>
            <person name="Wu Y."/>
        </authorList>
    </citation>
    <scope>NUCLEOTIDE SEQUENCE [LARGE SCALE GENOMIC DNA]</scope>
    <source>
        <strain evidence="7 8">PR1</strain>
    </source>
</reference>
<keyword evidence="8" id="KW-1185">Reference proteome</keyword>
<keyword evidence="3 6" id="KW-0812">Transmembrane</keyword>
<feature type="transmembrane region" description="Helical" evidence="6">
    <location>
        <begin position="105"/>
        <end position="124"/>
    </location>
</feature>
<feature type="transmembrane region" description="Helical" evidence="6">
    <location>
        <begin position="136"/>
        <end position="153"/>
    </location>
</feature>
<evidence type="ECO:0000256" key="4">
    <source>
        <dbReference type="ARBA" id="ARBA00022989"/>
    </source>
</evidence>
<feature type="transmembrane region" description="Helical" evidence="6">
    <location>
        <begin position="235"/>
        <end position="254"/>
    </location>
</feature>
<proteinExistence type="predicted"/>
<organism evidence="7 8">
    <name type="scientific">Maribacter cobaltidurans</name>
    <dbReference type="NCBI Taxonomy" id="1178778"/>
    <lineage>
        <taxon>Bacteria</taxon>
        <taxon>Pseudomonadati</taxon>
        <taxon>Bacteroidota</taxon>
        <taxon>Flavobacteriia</taxon>
        <taxon>Flavobacteriales</taxon>
        <taxon>Flavobacteriaceae</taxon>
        <taxon>Maribacter</taxon>
    </lineage>
</organism>
<evidence type="ECO:0000256" key="1">
    <source>
        <dbReference type="ARBA" id="ARBA00004651"/>
    </source>
</evidence>
<dbReference type="Proteomes" id="UP001356308">
    <property type="component" value="Unassembled WGS sequence"/>
</dbReference>
<dbReference type="PANTHER" id="PTHR30250">
    <property type="entry name" value="PST FAMILY PREDICTED COLANIC ACID TRANSPORTER"/>
    <property type="match status" value="1"/>
</dbReference>
<name>A0ABU7IQE5_9FLAO</name>
<keyword evidence="4 6" id="KW-1133">Transmembrane helix</keyword>
<dbReference type="PANTHER" id="PTHR30250:SF26">
    <property type="entry name" value="PSMA PROTEIN"/>
    <property type="match status" value="1"/>
</dbReference>
<gene>
    <name evidence="7" type="ORF">V1I91_03835</name>
</gene>
<dbReference type="EMBL" id="JAZDDG010000002">
    <property type="protein sequence ID" value="MEE1975184.1"/>
    <property type="molecule type" value="Genomic_DNA"/>
</dbReference>
<comment type="caution">
    <text evidence="7">The sequence shown here is derived from an EMBL/GenBank/DDBJ whole genome shotgun (WGS) entry which is preliminary data.</text>
</comment>
<sequence length="257" mass="29637">MTKRVLVEKKDIMESVTKRSIDKMVFNLSWRSFIVGLSGTGTQQGLNLLIANLVPLDIANSYLLTDKIFAQLKEVSRAPFYSKIPEFTKLRGQGKISEMIEKVRFSMGFSYLVIISGLIFLLFLGNTLLDFIGSKVHLIDASVFFLMAMFLLIERYTAMHTQLFTFMNNLIIGYVRIIITGVVTIALFYLLFPYLSIKSLPFSSSIAYLLFFTVYVVRKNYKEINESFYSFEKRLIIPVSILFLLFSIFYEIFISHT</sequence>
<comment type="subcellular location">
    <subcellularLocation>
        <location evidence="1">Cell membrane</location>
        <topology evidence="1">Multi-pass membrane protein</topology>
    </subcellularLocation>
</comment>
<evidence type="ECO:0000313" key="7">
    <source>
        <dbReference type="EMBL" id="MEE1975184.1"/>
    </source>
</evidence>